<evidence type="ECO:0008006" key="3">
    <source>
        <dbReference type="Google" id="ProtNLM"/>
    </source>
</evidence>
<keyword evidence="2" id="KW-1185">Reference proteome</keyword>
<dbReference type="RefSeq" id="WP_089843836.1">
    <property type="nucleotide sequence ID" value="NZ_FNEJ01000002.1"/>
</dbReference>
<gene>
    <name evidence="1" type="ORF">SAMN04487993_1002287</name>
</gene>
<sequence length="123" mass="12923">MTAEQALLPARTYLVLLKDSFVAEDVVRAIAAEVGAEGVLTASSAETALALLHDHGPVEVALVQMGPEELRTSALGQALILAGTRIALTGSAAEESRAAEFEVLHRPFTDRDLWSSLIRASAG</sequence>
<dbReference type="EMBL" id="FNEJ01000002">
    <property type="protein sequence ID" value="SDI25538.1"/>
    <property type="molecule type" value="Genomic_DNA"/>
</dbReference>
<dbReference type="Gene3D" id="3.40.50.2300">
    <property type="match status" value="1"/>
</dbReference>
<evidence type="ECO:0000313" key="2">
    <source>
        <dbReference type="Proteomes" id="UP000199093"/>
    </source>
</evidence>
<dbReference type="OrthoDB" id="7851458at2"/>
<organism evidence="1 2">
    <name type="scientific">Salipiger marinus</name>
    <dbReference type="NCBI Taxonomy" id="555512"/>
    <lineage>
        <taxon>Bacteria</taxon>
        <taxon>Pseudomonadati</taxon>
        <taxon>Pseudomonadota</taxon>
        <taxon>Alphaproteobacteria</taxon>
        <taxon>Rhodobacterales</taxon>
        <taxon>Roseobacteraceae</taxon>
        <taxon>Salipiger</taxon>
    </lineage>
</organism>
<name>A0A1G8J2K5_9RHOB</name>
<proteinExistence type="predicted"/>
<protein>
    <recommendedName>
        <fullName evidence="3">Response regulatory domain-containing protein</fullName>
    </recommendedName>
</protein>
<evidence type="ECO:0000313" key="1">
    <source>
        <dbReference type="EMBL" id="SDI25538.1"/>
    </source>
</evidence>
<reference evidence="1 2" key="1">
    <citation type="submission" date="2016-10" db="EMBL/GenBank/DDBJ databases">
        <authorList>
            <person name="de Groot N.N."/>
        </authorList>
    </citation>
    <scope>NUCLEOTIDE SEQUENCE [LARGE SCALE GENOMIC DNA]</scope>
    <source>
        <strain evidence="1 2">DSM 26424</strain>
    </source>
</reference>
<dbReference type="Proteomes" id="UP000199093">
    <property type="component" value="Unassembled WGS sequence"/>
</dbReference>
<dbReference type="AlphaFoldDB" id="A0A1G8J2K5"/>
<accession>A0A1G8J2K5</accession>